<feature type="compositionally biased region" description="Basic residues" evidence="12">
    <location>
        <begin position="849"/>
        <end position="867"/>
    </location>
</feature>
<dbReference type="PANTHER" id="PTHR16171:SF7">
    <property type="entry name" value="DNA REPAIR PROTEIN RAD2"/>
    <property type="match status" value="1"/>
</dbReference>
<dbReference type="PRINTS" id="PR00853">
    <property type="entry name" value="XPGRADSUPER"/>
</dbReference>
<evidence type="ECO:0000256" key="7">
    <source>
        <dbReference type="ARBA" id="ARBA00022763"/>
    </source>
</evidence>
<dbReference type="GO" id="GO:0004520">
    <property type="term" value="F:DNA endonuclease activity"/>
    <property type="evidence" value="ECO:0007669"/>
    <property type="project" value="TreeGrafter"/>
</dbReference>
<dbReference type="GO" id="GO:0003697">
    <property type="term" value="F:single-stranded DNA binding"/>
    <property type="evidence" value="ECO:0007669"/>
    <property type="project" value="InterPro"/>
</dbReference>
<comment type="subcellular location">
    <subcellularLocation>
        <location evidence="2">Nucleus</location>
    </subcellularLocation>
</comment>
<dbReference type="Gene3D" id="1.10.150.20">
    <property type="entry name" value="5' to 3' exonuclease, C-terminal subdomain"/>
    <property type="match status" value="1"/>
</dbReference>
<evidence type="ECO:0000313" key="16">
    <source>
        <dbReference type="WBParaSite" id="mrna-Wban_02991"/>
    </source>
</evidence>
<dbReference type="InterPro" id="IPR019974">
    <property type="entry name" value="XPG_CS"/>
</dbReference>
<dbReference type="Pfam" id="PF00867">
    <property type="entry name" value="XPG_I"/>
    <property type="match status" value="1"/>
</dbReference>
<dbReference type="GO" id="GO:0005634">
    <property type="term" value="C:nucleus"/>
    <property type="evidence" value="ECO:0007669"/>
    <property type="project" value="UniProtKB-SubCell"/>
</dbReference>
<accession>A0AAF5PMT2</accession>
<keyword evidence="4" id="KW-0540">Nuclease</keyword>
<feature type="region of interest" description="Disordered" evidence="12">
    <location>
        <begin position="829"/>
        <end position="893"/>
    </location>
</feature>
<evidence type="ECO:0000256" key="3">
    <source>
        <dbReference type="ARBA" id="ARBA00005283"/>
    </source>
</evidence>
<evidence type="ECO:0000256" key="9">
    <source>
        <dbReference type="ARBA" id="ARBA00022842"/>
    </source>
</evidence>
<dbReference type="SUPFAM" id="SSF47807">
    <property type="entry name" value="5' to 3' exonuclease, C-terminal subdomain"/>
    <property type="match status" value="1"/>
</dbReference>
<dbReference type="InterPro" id="IPR006086">
    <property type="entry name" value="XPG-I_dom"/>
</dbReference>
<dbReference type="SMART" id="SM00484">
    <property type="entry name" value="XPGI"/>
    <property type="match status" value="1"/>
</dbReference>
<dbReference type="Proteomes" id="UP000093561">
    <property type="component" value="Unassembled WGS sequence"/>
</dbReference>
<dbReference type="AlphaFoldDB" id="A0AAF5PMT2"/>
<dbReference type="GO" id="GO:0016788">
    <property type="term" value="F:hydrolase activity, acting on ester bonds"/>
    <property type="evidence" value="ECO:0007669"/>
    <property type="project" value="InterPro"/>
</dbReference>
<dbReference type="Pfam" id="PF00752">
    <property type="entry name" value="XPG_N"/>
    <property type="match status" value="1"/>
</dbReference>
<dbReference type="PANTHER" id="PTHR16171">
    <property type="entry name" value="DNA REPAIR PROTEIN COMPLEMENTING XP-G CELLS-RELATED"/>
    <property type="match status" value="1"/>
</dbReference>
<sequence>MGIQGLWQGLEPVAEPVTLESLEGKRLAIDISIWLHQAAYGYSEHQLNAKYPHLSLVLRRLAKLLFYKIRPIFVFDGPNVPIFKKKLLRDRQVKRYVEELTMTKAQKHVLQQLASSQLHGGEQQVDELSEVFASQTKRRRVDDLFDVPIPSTSKNEIKYKDASDGETTEIIYSSFESSLSSEFDQTEFESLTTRDERVDYLLTVRDKVRGLKLREIPDDSKAFSNLQIDRLLKRNHINEQLQLLKNEALKLRVFSADGKQNCSNSTIKLAAMEGLDRLHIITDDNEVQIIDEEKEAKKKDLIDSLSWPTFLEKNGEKKDIEDTKEMFFTHETDKSDDLKVGAFPCDGNDDDDDDALQEAIHASLLENSAEKCSKFQMGTYSYNQESKGDMIQRLRAAFTERAQDLHHDTWSSSSSESSDEFVEIFPELSNHFSEKIDDPSSSAKTVENSTESEPKECFINDNDKECIVEKDKNVDKSHDEWAIPGSSMCINPVNDIDIFASTREEGVYKDCQNLLRICGIPFVIAPGEAEAQCCELEKLGLVQGIISDDSDVWLFGAAVVYKNMFNQKRRLQMYSMESIRNQLGLSRWEAIQIALLSGGDYTNGLEGVGVVAALELISEFATALRQVDAEPSQQAFENLKRISAWLNRRDDWEDLPSSSGYSSEQDVKKMKFVENTRRLKLRRLIEKNNVTETLEAFPSRDVFNAYAEPLVDSSTEKPRWRNIDIKELESFVWEKLGWDRKQLEKQTNHSLVKWNEYLNPSVGGSGQSYQTHITSFSHRLQKSEQDQRLFLTARVQAALQRLVTVKNSQNEFLSENVEDSCASDIKRMKTSEKQNRKRPSKCVVEKSTRSRKRSTIIPMNKRKKLTKTKNAENNFVPSELQLSEGSSDDNDVC</sequence>
<dbReference type="SMART" id="SM00485">
    <property type="entry name" value="XPGN"/>
    <property type="match status" value="1"/>
</dbReference>
<evidence type="ECO:0000256" key="11">
    <source>
        <dbReference type="ARBA" id="ARBA00023242"/>
    </source>
</evidence>
<reference evidence="15" key="2">
    <citation type="journal article" date="2016" name="Mol. Ecol.">
        <title>Population genomics of the filarial nematode parasite Wuchereria bancrofti from mosquitoes.</title>
        <authorList>
            <person name="Small S.T."/>
            <person name="Reimer L.J."/>
            <person name="Tisch D.J."/>
            <person name="King C.L."/>
            <person name="Christensen B.M."/>
            <person name="Siba P.M."/>
            <person name="Kazura J.W."/>
            <person name="Serre D."/>
            <person name="Zimmerman P.A."/>
        </authorList>
    </citation>
    <scope>NUCLEOTIDE SEQUENCE</scope>
    <source>
        <strain evidence="15">pt0022</strain>
    </source>
</reference>
<keyword evidence="5" id="KW-0479">Metal-binding</keyword>
<dbReference type="PROSITE" id="PS00842">
    <property type="entry name" value="XPG_2"/>
    <property type="match status" value="1"/>
</dbReference>
<feature type="domain" description="XPG-I" evidence="13">
    <location>
        <begin position="516"/>
        <end position="585"/>
    </location>
</feature>
<name>A0AAF5PMT2_WUCBA</name>
<evidence type="ECO:0000256" key="12">
    <source>
        <dbReference type="SAM" id="MobiDB-lite"/>
    </source>
</evidence>
<organism evidence="15 16">
    <name type="scientific">Wuchereria bancrofti</name>
    <dbReference type="NCBI Taxonomy" id="6293"/>
    <lineage>
        <taxon>Eukaryota</taxon>
        <taxon>Metazoa</taxon>
        <taxon>Ecdysozoa</taxon>
        <taxon>Nematoda</taxon>
        <taxon>Chromadorea</taxon>
        <taxon>Rhabditida</taxon>
        <taxon>Spirurina</taxon>
        <taxon>Spiruromorpha</taxon>
        <taxon>Filarioidea</taxon>
        <taxon>Onchocercidae</taxon>
        <taxon>Wuchereria</taxon>
    </lineage>
</organism>
<dbReference type="GO" id="GO:0046872">
    <property type="term" value="F:metal ion binding"/>
    <property type="evidence" value="ECO:0007669"/>
    <property type="project" value="UniProtKB-KW"/>
</dbReference>
<keyword evidence="11" id="KW-0539">Nucleus</keyword>
<keyword evidence="6" id="KW-0255">Endonuclease</keyword>
<dbReference type="CDD" id="cd09868">
    <property type="entry name" value="PIN_XPG_RAD2"/>
    <property type="match status" value="2"/>
</dbReference>
<evidence type="ECO:0000256" key="1">
    <source>
        <dbReference type="ARBA" id="ARBA00001946"/>
    </source>
</evidence>
<dbReference type="GO" id="GO:0006289">
    <property type="term" value="P:nucleotide-excision repair"/>
    <property type="evidence" value="ECO:0007669"/>
    <property type="project" value="InterPro"/>
</dbReference>
<evidence type="ECO:0000256" key="10">
    <source>
        <dbReference type="ARBA" id="ARBA00023204"/>
    </source>
</evidence>
<evidence type="ECO:0000256" key="5">
    <source>
        <dbReference type="ARBA" id="ARBA00022723"/>
    </source>
</evidence>
<dbReference type="PRINTS" id="PR00066">
    <property type="entry name" value="XRODRMPGMNTG"/>
</dbReference>
<evidence type="ECO:0000256" key="4">
    <source>
        <dbReference type="ARBA" id="ARBA00022722"/>
    </source>
</evidence>
<dbReference type="InterPro" id="IPR006085">
    <property type="entry name" value="XPG_DNA_repair_N"/>
</dbReference>
<keyword evidence="9" id="KW-0460">Magnesium</keyword>
<evidence type="ECO:0000259" key="13">
    <source>
        <dbReference type="SMART" id="SM00484"/>
    </source>
</evidence>
<dbReference type="InterPro" id="IPR006084">
    <property type="entry name" value="XPG/Rad2"/>
</dbReference>
<dbReference type="Gene3D" id="3.40.50.1010">
    <property type="entry name" value="5'-nuclease"/>
    <property type="match status" value="2"/>
</dbReference>
<evidence type="ECO:0000256" key="8">
    <source>
        <dbReference type="ARBA" id="ARBA00022801"/>
    </source>
</evidence>
<feature type="compositionally biased region" description="Polar residues" evidence="12">
    <location>
        <begin position="871"/>
        <end position="885"/>
    </location>
</feature>
<comment type="similarity">
    <text evidence="3">Belongs to the XPG/RAD2 endonuclease family. XPG subfamily.</text>
</comment>
<dbReference type="InterPro" id="IPR029060">
    <property type="entry name" value="PIN-like_dom_sf"/>
</dbReference>
<evidence type="ECO:0000259" key="14">
    <source>
        <dbReference type="SMART" id="SM00485"/>
    </source>
</evidence>
<dbReference type="WBParaSite" id="mrna-Wban_02991">
    <property type="protein sequence ID" value="mrna-Wban_02991"/>
    <property type="gene ID" value="Wban_02991"/>
</dbReference>
<keyword evidence="10" id="KW-0234">DNA repair</keyword>
<reference evidence="15" key="1">
    <citation type="submission" date="2015-03" db="EMBL/GenBank/DDBJ databases">
        <title>Wuchereria bancrofti Genome Sequencing Papua New Guinea Strain.</title>
        <authorList>
            <person name="Small S.T."/>
            <person name="Serre D."/>
            <person name="Zimmerman P.A."/>
        </authorList>
    </citation>
    <scope>NUCLEOTIDE SEQUENCE [LARGE SCALE GENOMIC DNA]</scope>
    <source>
        <strain evidence="15">pt0022</strain>
    </source>
</reference>
<dbReference type="InterPro" id="IPR036279">
    <property type="entry name" value="5-3_exonuclease_C_sf"/>
</dbReference>
<keyword evidence="7" id="KW-0227">DNA damage</keyword>
<comment type="cofactor">
    <cofactor evidence="1">
        <name>Mg(2+)</name>
        <dbReference type="ChEBI" id="CHEBI:18420"/>
    </cofactor>
</comment>
<dbReference type="InterPro" id="IPR001044">
    <property type="entry name" value="XPG/Rad2_eukaryotes"/>
</dbReference>
<evidence type="ECO:0000256" key="6">
    <source>
        <dbReference type="ARBA" id="ARBA00022759"/>
    </source>
</evidence>
<proteinExistence type="inferred from homology"/>
<dbReference type="SMART" id="SM00279">
    <property type="entry name" value="HhH2"/>
    <property type="match status" value="1"/>
</dbReference>
<protein>
    <submittedName>
        <fullName evidence="16">Uncharacterized protein</fullName>
    </submittedName>
</protein>
<keyword evidence="8" id="KW-0378">Hydrolase</keyword>
<evidence type="ECO:0000313" key="15">
    <source>
        <dbReference type="Proteomes" id="UP000093561"/>
    </source>
</evidence>
<reference evidence="16" key="3">
    <citation type="submission" date="2024-02" db="UniProtKB">
        <authorList>
            <consortium name="WormBaseParasite"/>
        </authorList>
    </citation>
    <scope>IDENTIFICATION</scope>
    <source>
        <strain evidence="16">pt0022</strain>
    </source>
</reference>
<dbReference type="SUPFAM" id="SSF88723">
    <property type="entry name" value="PIN domain-like"/>
    <property type="match status" value="1"/>
</dbReference>
<dbReference type="InterPro" id="IPR008918">
    <property type="entry name" value="HhH2"/>
</dbReference>
<feature type="domain" description="XPG N-terminal" evidence="14">
    <location>
        <begin position="1"/>
        <end position="98"/>
    </location>
</feature>
<evidence type="ECO:0000256" key="2">
    <source>
        <dbReference type="ARBA" id="ARBA00004123"/>
    </source>
</evidence>